<evidence type="ECO:0000259" key="3">
    <source>
        <dbReference type="Pfam" id="PF04504"/>
    </source>
</evidence>
<dbReference type="InterPro" id="IPR053932">
    <property type="entry name" value="GeBP-like_DBD"/>
</dbReference>
<dbReference type="RefSeq" id="XP_018484331.1">
    <property type="nucleotide sequence ID" value="XM_018628829.2"/>
</dbReference>
<evidence type="ECO:0000313" key="4">
    <source>
        <dbReference type="Proteomes" id="UP000504610"/>
    </source>
</evidence>
<dbReference type="OrthoDB" id="1885109at2759"/>
<feature type="domain" description="Glabrous enhancer-binding protein-like DBD" evidence="3">
    <location>
        <begin position="66"/>
        <end position="159"/>
    </location>
</feature>
<feature type="compositionally biased region" description="Basic and acidic residues" evidence="2">
    <location>
        <begin position="1"/>
        <end position="11"/>
    </location>
</feature>
<dbReference type="InterPro" id="IPR007592">
    <property type="entry name" value="GEBP"/>
</dbReference>
<dbReference type="GO" id="GO:0006355">
    <property type="term" value="P:regulation of DNA-templated transcription"/>
    <property type="evidence" value="ECO:0007669"/>
    <property type="project" value="InterPro"/>
</dbReference>
<sequence length="463" mass="53115">MVLGKRTREYSNDSNSGCLEKLLTGKPISPSPLRRMQEDDVSGMEAMLRRRKQPRTTPVSSSSNNKMVWTKDDELIILGSIVDYEKEMKLSHRSDWDAFYVYVKDFIEADFSRKQLTDKIRKLNKRFLGNKARCNDEEGPSFTSTEDDEIFKLSMIIWDTANETECASDENVDQAKDVPCVDHERADENVDQAKDAPSVEHEPVNENMDQAKVDVPHVEHDRVDENIEQAKVDAPYVDDELVDVDELNMEQEKDAPSVEHERVVDENMEREKVLELKKDAPCVEHEQVNNADTDQEMDVPCVEHEGVNENMNQEEAISRTEDEPVSNVSIETDKGEKEKSEEEFCALKDTLTDKENNEEDGVDEFCAMKDILTDKEKEKENNEEEDSVDEYCALKDAFEATTFFQSIGKYQQKVLLENLKNLSGPRRKELADECKELIDEEMKLCAKKLSFSTKLASAWESSC</sequence>
<name>A0A6J0NJN8_RAPSA</name>
<reference evidence="4" key="1">
    <citation type="journal article" date="2019" name="Database">
        <title>The radish genome database (RadishGD): an integrated information resource for radish genomics.</title>
        <authorList>
            <person name="Yu H.J."/>
            <person name="Baek S."/>
            <person name="Lee Y.J."/>
            <person name="Cho A."/>
            <person name="Mun J.H."/>
        </authorList>
    </citation>
    <scope>NUCLEOTIDE SEQUENCE [LARGE SCALE GENOMIC DNA]</scope>
    <source>
        <strain evidence="4">cv. WK10039</strain>
    </source>
</reference>
<dbReference type="Proteomes" id="UP000504610">
    <property type="component" value="Chromosome 4"/>
</dbReference>
<feature type="region of interest" description="Disordered" evidence="2">
    <location>
        <begin position="1"/>
        <end position="41"/>
    </location>
</feature>
<organism evidence="4 5">
    <name type="scientific">Raphanus sativus</name>
    <name type="common">Radish</name>
    <name type="synonym">Raphanus raphanistrum var. sativus</name>
    <dbReference type="NCBI Taxonomy" id="3726"/>
    <lineage>
        <taxon>Eukaryota</taxon>
        <taxon>Viridiplantae</taxon>
        <taxon>Streptophyta</taxon>
        <taxon>Embryophyta</taxon>
        <taxon>Tracheophyta</taxon>
        <taxon>Spermatophyta</taxon>
        <taxon>Magnoliopsida</taxon>
        <taxon>eudicotyledons</taxon>
        <taxon>Gunneridae</taxon>
        <taxon>Pentapetalae</taxon>
        <taxon>rosids</taxon>
        <taxon>malvids</taxon>
        <taxon>Brassicales</taxon>
        <taxon>Brassicaceae</taxon>
        <taxon>Brassiceae</taxon>
        <taxon>Raphanus</taxon>
    </lineage>
</organism>
<evidence type="ECO:0000256" key="2">
    <source>
        <dbReference type="SAM" id="MobiDB-lite"/>
    </source>
</evidence>
<dbReference type="GO" id="GO:0005634">
    <property type="term" value="C:nucleus"/>
    <property type="evidence" value="ECO:0007669"/>
    <property type="project" value="TreeGrafter"/>
</dbReference>
<dbReference type="GeneID" id="108855112"/>
<reference evidence="5" key="2">
    <citation type="submission" date="2025-08" db="UniProtKB">
        <authorList>
            <consortium name="RefSeq"/>
        </authorList>
    </citation>
    <scope>IDENTIFICATION</scope>
    <source>
        <tissue evidence="5">Leaf</tissue>
    </source>
</reference>
<protein>
    <submittedName>
        <fullName evidence="5">GLABROUS1 enhancer-binding protein-like 3 isoform X1</fullName>
    </submittedName>
</protein>
<gene>
    <name evidence="5" type="primary">LOC108855112</name>
</gene>
<feature type="compositionally biased region" description="Basic and acidic residues" evidence="2">
    <location>
        <begin position="331"/>
        <end position="341"/>
    </location>
</feature>
<feature type="region of interest" description="Disordered" evidence="2">
    <location>
        <begin position="314"/>
        <end position="341"/>
    </location>
</feature>
<evidence type="ECO:0000256" key="1">
    <source>
        <dbReference type="ARBA" id="ARBA00010820"/>
    </source>
</evidence>
<keyword evidence="4" id="KW-1185">Reference proteome</keyword>
<evidence type="ECO:0000313" key="5">
    <source>
        <dbReference type="RefSeq" id="XP_018484331.1"/>
    </source>
</evidence>
<proteinExistence type="inferred from homology"/>
<dbReference type="Pfam" id="PF04504">
    <property type="entry name" value="GeBP-like_DBD"/>
    <property type="match status" value="1"/>
</dbReference>
<accession>A0A6J0NJN8</accession>
<dbReference type="PANTHER" id="PTHR31662">
    <property type="entry name" value="BNAANNG10740D PROTEIN-RELATED"/>
    <property type="match status" value="1"/>
</dbReference>
<comment type="similarity">
    <text evidence="1">Belongs to the GeBP family.</text>
</comment>
<dbReference type="PANTHER" id="PTHR31662:SF61">
    <property type="entry name" value="GLABROUS1 ENHANCER-BINDING PROTEIN-LIKE 3"/>
    <property type="match status" value="1"/>
</dbReference>
<dbReference type="AlphaFoldDB" id="A0A6J0NJN8"/>
<dbReference type="KEGG" id="rsz:108855112"/>